<protein>
    <submittedName>
        <fullName evidence="1">Uncharacterized protein</fullName>
    </submittedName>
</protein>
<evidence type="ECO:0000313" key="2">
    <source>
        <dbReference type="Proteomes" id="UP000616769"/>
    </source>
</evidence>
<evidence type="ECO:0000313" key="1">
    <source>
        <dbReference type="EMBL" id="KPM08016.1"/>
    </source>
</evidence>
<dbReference type="EMBL" id="JXLN01012122">
    <property type="protein sequence ID" value="KPM08016.1"/>
    <property type="molecule type" value="Genomic_DNA"/>
</dbReference>
<proteinExistence type="predicted"/>
<gene>
    <name evidence="1" type="ORF">QR98_0065290</name>
</gene>
<dbReference type="OrthoDB" id="10511246at2759"/>
<accession>A0A132AAK4</accession>
<comment type="caution">
    <text evidence="1">The sequence shown here is derived from an EMBL/GenBank/DDBJ whole genome shotgun (WGS) entry which is preliminary data.</text>
</comment>
<organism evidence="1 2">
    <name type="scientific">Sarcoptes scabiei</name>
    <name type="common">Itch mite</name>
    <name type="synonym">Acarus scabiei</name>
    <dbReference type="NCBI Taxonomy" id="52283"/>
    <lineage>
        <taxon>Eukaryota</taxon>
        <taxon>Metazoa</taxon>
        <taxon>Ecdysozoa</taxon>
        <taxon>Arthropoda</taxon>
        <taxon>Chelicerata</taxon>
        <taxon>Arachnida</taxon>
        <taxon>Acari</taxon>
        <taxon>Acariformes</taxon>
        <taxon>Sarcoptiformes</taxon>
        <taxon>Astigmata</taxon>
        <taxon>Psoroptidia</taxon>
        <taxon>Sarcoptoidea</taxon>
        <taxon>Sarcoptidae</taxon>
        <taxon>Sarcoptinae</taxon>
        <taxon>Sarcoptes</taxon>
    </lineage>
</organism>
<dbReference type="VEuPathDB" id="VectorBase:SSCA002677"/>
<reference evidence="1 2" key="1">
    <citation type="journal article" date="2015" name="Parasit. Vectors">
        <title>Draft genome of the scabies mite.</title>
        <authorList>
            <person name="Rider S.D.Jr."/>
            <person name="Morgan M.S."/>
            <person name="Arlian L.G."/>
        </authorList>
    </citation>
    <scope>NUCLEOTIDE SEQUENCE [LARGE SCALE GENOMIC DNA]</scope>
    <source>
        <strain evidence="1">Arlian Lab</strain>
    </source>
</reference>
<dbReference type="AlphaFoldDB" id="A0A132AAK4"/>
<dbReference type="Proteomes" id="UP000616769">
    <property type="component" value="Unassembled WGS sequence"/>
</dbReference>
<name>A0A132AAK4_SARSC</name>
<sequence length="317" mass="37790">MNSFNFSFLFFVFVLKLISIQIQSISTAPQTFDPLLRIEIVNLPNLNLWMPMMVVLDCRLTDHTIIAPNQIDLRAVPNHFYEILRYFLSDRPMRFDEIKLRYKTYISILPLEIQNLFQTKQVPCRTEHVLHRSNDLSNSEENNNAEESDLEELNLKDPNFSFAKAIRMIARKLNTMIEIKFKTLQESLQMDLDQFKRKNSISILRRDPNGLTTMMVRNREFVPNRYDKKNEFNSEEKMNLHFDINNSLRNTDTRRVEVYDNERNNNNNNNNNNRENSNNYSENFLAIFNRIDWNNFRSQNILLIIIAFYSVLDVNKI</sequence>